<reference evidence="1 2" key="1">
    <citation type="submission" date="2020-04" db="EMBL/GenBank/DDBJ databases">
        <title>Novel species.</title>
        <authorList>
            <person name="Teo W.F.A."/>
            <person name="Lipun K."/>
            <person name="Srisuk N."/>
            <person name="Duangmal K."/>
        </authorList>
    </citation>
    <scope>NUCLEOTIDE SEQUENCE [LARGE SCALE GENOMIC DNA]</scope>
    <source>
        <strain evidence="1 2">K13G38</strain>
    </source>
</reference>
<evidence type="ECO:0000313" key="1">
    <source>
        <dbReference type="EMBL" id="NKQ56703.1"/>
    </source>
</evidence>
<dbReference type="EMBL" id="JAAXLS010000026">
    <property type="protein sequence ID" value="NKQ56703.1"/>
    <property type="molecule type" value="Genomic_DNA"/>
</dbReference>
<dbReference type="RefSeq" id="WP_168519733.1">
    <property type="nucleotide sequence ID" value="NZ_JAAXLS010000026.1"/>
</dbReference>
<accession>A0ABX1JAA0</accession>
<proteinExistence type="predicted"/>
<keyword evidence="2" id="KW-1185">Reference proteome</keyword>
<dbReference type="Proteomes" id="UP000715441">
    <property type="component" value="Unassembled WGS sequence"/>
</dbReference>
<protein>
    <submittedName>
        <fullName evidence="1">Uncharacterized protein</fullName>
    </submittedName>
</protein>
<organism evidence="1 2">
    <name type="scientific">Amycolatopsis acididurans</name>
    <dbReference type="NCBI Taxonomy" id="2724524"/>
    <lineage>
        <taxon>Bacteria</taxon>
        <taxon>Bacillati</taxon>
        <taxon>Actinomycetota</taxon>
        <taxon>Actinomycetes</taxon>
        <taxon>Pseudonocardiales</taxon>
        <taxon>Pseudonocardiaceae</taxon>
        <taxon>Amycolatopsis</taxon>
    </lineage>
</organism>
<comment type="caution">
    <text evidence="1">The sequence shown here is derived from an EMBL/GenBank/DDBJ whole genome shotgun (WGS) entry which is preliminary data.</text>
</comment>
<evidence type="ECO:0000313" key="2">
    <source>
        <dbReference type="Proteomes" id="UP000715441"/>
    </source>
</evidence>
<name>A0ABX1JAA0_9PSEU</name>
<sequence length="62" mass="6589">MNDWSYSESERCPACDHRAVLPDAATAAGFVARSGGRLAALPCPVGNGWHLVRARAEPGPNR</sequence>
<gene>
    <name evidence="1" type="ORF">HFP15_27900</name>
</gene>